<comment type="caution">
    <text evidence="2">The sequence shown here is derived from an EMBL/GenBank/DDBJ whole genome shotgun (WGS) entry which is preliminary data.</text>
</comment>
<dbReference type="EMBL" id="BKCJ011772861">
    <property type="protein sequence ID" value="GFD51662.1"/>
    <property type="molecule type" value="Genomic_DNA"/>
</dbReference>
<reference evidence="2" key="1">
    <citation type="journal article" date="2019" name="Sci. Rep.">
        <title>Draft genome of Tanacetum cinerariifolium, the natural source of mosquito coil.</title>
        <authorList>
            <person name="Yamashiro T."/>
            <person name="Shiraishi A."/>
            <person name="Satake H."/>
            <person name="Nakayama K."/>
        </authorList>
    </citation>
    <scope>NUCLEOTIDE SEQUENCE</scope>
</reference>
<protein>
    <submittedName>
        <fullName evidence="2">Uncharacterized protein</fullName>
    </submittedName>
</protein>
<evidence type="ECO:0000256" key="1">
    <source>
        <dbReference type="SAM" id="MobiDB-lite"/>
    </source>
</evidence>
<feature type="non-terminal residue" evidence="2">
    <location>
        <position position="1"/>
    </location>
</feature>
<organism evidence="2">
    <name type="scientific">Tanacetum cinerariifolium</name>
    <name type="common">Dalmatian daisy</name>
    <name type="synonym">Chrysanthemum cinerariifolium</name>
    <dbReference type="NCBI Taxonomy" id="118510"/>
    <lineage>
        <taxon>Eukaryota</taxon>
        <taxon>Viridiplantae</taxon>
        <taxon>Streptophyta</taxon>
        <taxon>Embryophyta</taxon>
        <taxon>Tracheophyta</taxon>
        <taxon>Spermatophyta</taxon>
        <taxon>Magnoliopsida</taxon>
        <taxon>eudicotyledons</taxon>
        <taxon>Gunneridae</taxon>
        <taxon>Pentapetalae</taxon>
        <taxon>asterids</taxon>
        <taxon>campanulids</taxon>
        <taxon>Asterales</taxon>
        <taxon>Asteraceae</taxon>
        <taxon>Asteroideae</taxon>
        <taxon>Anthemideae</taxon>
        <taxon>Anthemidinae</taxon>
        <taxon>Tanacetum</taxon>
    </lineage>
</organism>
<feature type="region of interest" description="Disordered" evidence="1">
    <location>
        <begin position="1"/>
        <end position="24"/>
    </location>
</feature>
<feature type="non-terminal residue" evidence="2">
    <location>
        <position position="111"/>
    </location>
</feature>
<gene>
    <name evidence="2" type="ORF">Tci_923631</name>
</gene>
<accession>A0A699WV76</accession>
<dbReference type="AlphaFoldDB" id="A0A699WV76"/>
<evidence type="ECO:0000313" key="2">
    <source>
        <dbReference type="EMBL" id="GFD51662.1"/>
    </source>
</evidence>
<feature type="compositionally biased region" description="Basic and acidic residues" evidence="1">
    <location>
        <begin position="1"/>
        <end position="13"/>
    </location>
</feature>
<sequence length="111" mass="11575">LRRYRAFDVDAKPPHRPPHRSPVERAGVVERHFEHGFGAGGQLLVGHPAAFFGPLQGFLHLVAALPHADVKALDVAESLGKIGGAGQVARGGHLIEGRSAFHGELGGPAGA</sequence>
<name>A0A699WV76_TANCI</name>
<proteinExistence type="predicted"/>